<evidence type="ECO:0000313" key="2">
    <source>
        <dbReference type="EMBL" id="RQW76109.1"/>
    </source>
</evidence>
<accession>A0A3N9UJA9</accession>
<name>A0A3N9UJA9_9BACI</name>
<proteinExistence type="predicted"/>
<keyword evidence="1" id="KW-0472">Membrane</keyword>
<gene>
    <name evidence="2" type="ORF">EBB45_00720</name>
</gene>
<sequence length="59" mass="6546">MLKLILYILIAVISFLLFVTGMLFAEQVPVLTLVGIIGLACFSYTVFNCVLNLLISQDH</sequence>
<dbReference type="OrthoDB" id="9805856at2"/>
<keyword evidence="1" id="KW-0812">Transmembrane</keyword>
<dbReference type="RefSeq" id="WP_124761619.1">
    <property type="nucleotide sequence ID" value="NZ_JAFBDY010000001.1"/>
</dbReference>
<dbReference type="AlphaFoldDB" id="A0A3N9UJA9"/>
<organism evidence="2 3">
    <name type="scientific">Lysinibacillus composti</name>
    <dbReference type="NCBI Taxonomy" id="720633"/>
    <lineage>
        <taxon>Bacteria</taxon>
        <taxon>Bacillati</taxon>
        <taxon>Bacillota</taxon>
        <taxon>Bacilli</taxon>
        <taxon>Bacillales</taxon>
        <taxon>Bacillaceae</taxon>
        <taxon>Lysinibacillus</taxon>
    </lineage>
</organism>
<feature type="transmembrane region" description="Helical" evidence="1">
    <location>
        <begin position="31"/>
        <end position="55"/>
    </location>
</feature>
<protein>
    <submittedName>
        <fullName evidence="2">Uncharacterized protein</fullName>
    </submittedName>
</protein>
<keyword evidence="3" id="KW-1185">Reference proteome</keyword>
<feature type="transmembrane region" description="Helical" evidence="1">
    <location>
        <begin position="5"/>
        <end position="25"/>
    </location>
</feature>
<dbReference type="Proteomes" id="UP000274033">
    <property type="component" value="Unassembled WGS sequence"/>
</dbReference>
<comment type="caution">
    <text evidence="2">The sequence shown here is derived from an EMBL/GenBank/DDBJ whole genome shotgun (WGS) entry which is preliminary data.</text>
</comment>
<reference evidence="2 3" key="1">
    <citation type="journal article" date="2013" name="J. Microbiol.">
        <title>Lysinibacillus chungkukjangi sp. nov., isolated from Chungkukjang, Korean fermented soybean food.</title>
        <authorList>
            <person name="Kim S.J."/>
            <person name="Jang Y.H."/>
            <person name="Hamada M."/>
            <person name="Ahn J.H."/>
            <person name="Weon H.Y."/>
            <person name="Suzuki K."/>
            <person name="Whang K.S."/>
            <person name="Kwon S.W."/>
        </authorList>
    </citation>
    <scope>NUCLEOTIDE SEQUENCE [LARGE SCALE GENOMIC DNA]</scope>
    <source>
        <strain evidence="2 3">MCCC 1A12701</strain>
    </source>
</reference>
<keyword evidence="1" id="KW-1133">Transmembrane helix</keyword>
<evidence type="ECO:0000256" key="1">
    <source>
        <dbReference type="SAM" id="Phobius"/>
    </source>
</evidence>
<dbReference type="EMBL" id="RRCT01000001">
    <property type="protein sequence ID" value="RQW76109.1"/>
    <property type="molecule type" value="Genomic_DNA"/>
</dbReference>
<evidence type="ECO:0000313" key="3">
    <source>
        <dbReference type="Proteomes" id="UP000274033"/>
    </source>
</evidence>